<proteinExistence type="predicted"/>
<dbReference type="WBParaSite" id="HNAJ_0000496801-mRNA-1">
    <property type="protein sequence ID" value="HNAJ_0000496801-mRNA-1"/>
    <property type="gene ID" value="HNAJ_0000496801"/>
</dbReference>
<dbReference type="STRING" id="102285.A0A0R3TD29"/>
<feature type="compositionally biased region" description="Acidic residues" evidence="1">
    <location>
        <begin position="165"/>
        <end position="177"/>
    </location>
</feature>
<name>A0A0R3TD29_RODNA</name>
<reference evidence="2" key="1">
    <citation type="submission" date="2017-02" db="UniProtKB">
        <authorList>
            <consortium name="WormBaseParasite"/>
        </authorList>
    </citation>
    <scope>IDENTIFICATION</scope>
</reference>
<evidence type="ECO:0000256" key="1">
    <source>
        <dbReference type="SAM" id="MobiDB-lite"/>
    </source>
</evidence>
<protein>
    <submittedName>
        <fullName evidence="2">Protein phosphatase 1 regulatory subunit 1B</fullName>
    </submittedName>
</protein>
<sequence length="185" mass="20801">LISSFRFRFSQQSIEVKETDSKDRELEDFKEAKNETEASESLNPMPYRRRALSFKMVPSQHDTVLNNLGGTSIQDELPSSSVNSSGEGLGLLEVKIPSHFRKRSASLSPDFCLNLPDPPLEVKILQFKEAKMRGVTDPEVLADIQHQQEQQQQQLSPILMNVPEWEEDVEEGDEESGGENVEVAG</sequence>
<dbReference type="AlphaFoldDB" id="A0A0R3TD29"/>
<feature type="compositionally biased region" description="Basic and acidic residues" evidence="1">
    <location>
        <begin position="16"/>
        <end position="36"/>
    </location>
</feature>
<feature type="region of interest" description="Disordered" evidence="1">
    <location>
        <begin position="165"/>
        <end position="185"/>
    </location>
</feature>
<organism evidence="2">
    <name type="scientific">Rodentolepis nana</name>
    <name type="common">Dwarf tapeworm</name>
    <name type="synonym">Hymenolepis nana</name>
    <dbReference type="NCBI Taxonomy" id="102285"/>
    <lineage>
        <taxon>Eukaryota</taxon>
        <taxon>Metazoa</taxon>
        <taxon>Spiralia</taxon>
        <taxon>Lophotrochozoa</taxon>
        <taxon>Platyhelminthes</taxon>
        <taxon>Cestoda</taxon>
        <taxon>Eucestoda</taxon>
        <taxon>Cyclophyllidea</taxon>
        <taxon>Hymenolepididae</taxon>
        <taxon>Rodentolepis</taxon>
    </lineage>
</organism>
<feature type="region of interest" description="Disordered" evidence="1">
    <location>
        <begin position="16"/>
        <end position="45"/>
    </location>
</feature>
<evidence type="ECO:0000313" key="2">
    <source>
        <dbReference type="WBParaSite" id="HNAJ_0000496801-mRNA-1"/>
    </source>
</evidence>
<accession>A0A0R3TD29</accession>